<dbReference type="InterPro" id="IPR013749">
    <property type="entry name" value="PM/HMP-P_kinase-1"/>
</dbReference>
<evidence type="ECO:0000259" key="1">
    <source>
        <dbReference type="Pfam" id="PF08543"/>
    </source>
</evidence>
<dbReference type="PANTHER" id="PTHR40730:SF4">
    <property type="entry name" value="TRANSCRIPTIONAL REGULATOR"/>
    <property type="match status" value="1"/>
</dbReference>
<dbReference type="Pfam" id="PF10120">
    <property type="entry name" value="ThiN"/>
    <property type="match status" value="1"/>
</dbReference>
<evidence type="ECO:0000313" key="3">
    <source>
        <dbReference type="EMBL" id="ONN26510.1"/>
    </source>
</evidence>
<dbReference type="Gene3D" id="3.40.1190.20">
    <property type="match status" value="2"/>
</dbReference>
<sequence length="399" mass="45617">MKKLLIISGFDPSSGAGLIQDVGIATAMGMSVYSAVSAFTKQTLEKTYNVKFREISEILDEIELLEDVSVVKVGVAQPKIIKELRNLFKNSTIVWNPALESSSGFKFLDEEEVKRYMKFADYIVVNSVEAKKVGIFDNMVITGGHENTEMIEIKYKGKVFQHERIRGNFRGTGCVFSTLFSSLLVLGYTPEESIKRASEILVRVLKRSKDRVQVELLTREWQKVEVLDELNSIVMDIMEIGHLTIPEVGQNVSYALPWAESEEEVAKFPGRIRLVFGKPHFLGDATYKGKSHTARMTLEMMKKFPYIRCTTNIKFNEKYVEKANKIGLKVYEHLRYLEPKMVKEKEGQSLRWGIANIIQDLDKSPDIIYDKGFWGKEAMIRVFGRNPREVIEKVKSVIF</sequence>
<feature type="domain" description="Pyridoxamine kinase/Phosphomethylpyrimidine kinase" evidence="1">
    <location>
        <begin position="11"/>
        <end position="131"/>
    </location>
</feature>
<protein>
    <submittedName>
        <fullName evidence="3">Thiamine-phosphate synthase</fullName>
    </submittedName>
</protein>
<feature type="domain" description="Thiamine-phosphate synthase ThiN" evidence="2">
    <location>
        <begin position="235"/>
        <end position="395"/>
    </location>
</feature>
<dbReference type="PANTHER" id="PTHR40730">
    <property type="entry name" value="TRANSCRIPTIONAL REGULATOR PROTEIN-LIKE PROTEIN"/>
    <property type="match status" value="1"/>
</dbReference>
<reference evidence="3 4" key="1">
    <citation type="submission" date="2015-06" db="EMBL/GenBank/DDBJ databases">
        <title>Genome sequencing of Thermotogales isolates from hydrothermal vents.</title>
        <authorList>
            <person name="Haverkamp T.H."/>
            <person name="Kublanov I.V."/>
            <person name="Nesbo C.L."/>
        </authorList>
    </citation>
    <scope>NUCLEOTIDE SEQUENCE [LARGE SCALE GENOMIC DNA]</scope>
    <source>
        <strain evidence="4">ik275mar</strain>
    </source>
</reference>
<dbReference type="SUPFAM" id="SSF53639">
    <property type="entry name" value="AraD/HMP-PK domain-like"/>
    <property type="match status" value="1"/>
</dbReference>
<evidence type="ECO:0000259" key="2">
    <source>
        <dbReference type="Pfam" id="PF10120"/>
    </source>
</evidence>
<gene>
    <name evidence="3" type="ORF">XJ44_08590</name>
</gene>
<feature type="domain" description="Pyridoxamine kinase/Phosphomethylpyrimidine kinase" evidence="1">
    <location>
        <begin position="137"/>
        <end position="207"/>
    </location>
</feature>
<accession>A0ABX3IFB2</accession>
<dbReference type="Gene3D" id="3.40.225.10">
    <property type="entry name" value="Class II aldolase/adducin N-terminal domain"/>
    <property type="match status" value="1"/>
</dbReference>
<dbReference type="InterPro" id="IPR019293">
    <property type="entry name" value="ThiN"/>
</dbReference>
<name>A0ABX3IFB2_9BACT</name>
<dbReference type="Proteomes" id="UP000242616">
    <property type="component" value="Unassembled WGS sequence"/>
</dbReference>
<dbReference type="InterPro" id="IPR036409">
    <property type="entry name" value="Aldolase_II/adducin_N_sf"/>
</dbReference>
<dbReference type="RefSeq" id="WP_077198745.1">
    <property type="nucleotide sequence ID" value="NZ_LBFC01000023.1"/>
</dbReference>
<evidence type="ECO:0000313" key="4">
    <source>
        <dbReference type="Proteomes" id="UP000242616"/>
    </source>
</evidence>
<dbReference type="SUPFAM" id="SSF53613">
    <property type="entry name" value="Ribokinase-like"/>
    <property type="match status" value="1"/>
</dbReference>
<comment type="caution">
    <text evidence="3">The sequence shown here is derived from an EMBL/GenBank/DDBJ whole genome shotgun (WGS) entry which is preliminary data.</text>
</comment>
<dbReference type="Pfam" id="PF08543">
    <property type="entry name" value="Phos_pyr_kin"/>
    <property type="match status" value="2"/>
</dbReference>
<dbReference type="EMBL" id="LBFC01000023">
    <property type="protein sequence ID" value="ONN26510.1"/>
    <property type="molecule type" value="Genomic_DNA"/>
</dbReference>
<dbReference type="InterPro" id="IPR029056">
    <property type="entry name" value="Ribokinase-like"/>
</dbReference>
<proteinExistence type="predicted"/>
<keyword evidence="4" id="KW-1185">Reference proteome</keyword>
<organism evidence="3 4">
    <name type="scientific">Thermosipho affectus</name>
    <dbReference type="NCBI Taxonomy" id="660294"/>
    <lineage>
        <taxon>Bacteria</taxon>
        <taxon>Thermotogati</taxon>
        <taxon>Thermotogota</taxon>
        <taxon>Thermotogae</taxon>
        <taxon>Thermotogales</taxon>
        <taxon>Fervidobacteriaceae</taxon>
        <taxon>Thermosipho</taxon>
    </lineage>
</organism>